<sequence>MSSHRGTKRKVEEFSIIILDDDIPARRRSIDPAAQWRLDISRKSYKHLLPNPDTGIDFLYSDSLSTVLKETSVRVAAEYGITEEEALEEFRRFMAIKAFTSDEKAKKVSPTALSKQAIFLASDIQPNFRSSCTDGRVKWTSFGMQLSSILSSTQICSAN</sequence>
<keyword evidence="2" id="KW-1185">Reference proteome</keyword>
<accession>A0ABR4CK45</accession>
<proteinExistence type="predicted"/>
<gene>
    <name evidence="1" type="ORF">VTL71DRAFT_13316</name>
</gene>
<organism evidence="1 2">
    <name type="scientific">Oculimacula yallundae</name>
    <dbReference type="NCBI Taxonomy" id="86028"/>
    <lineage>
        <taxon>Eukaryota</taxon>
        <taxon>Fungi</taxon>
        <taxon>Dikarya</taxon>
        <taxon>Ascomycota</taxon>
        <taxon>Pezizomycotina</taxon>
        <taxon>Leotiomycetes</taxon>
        <taxon>Helotiales</taxon>
        <taxon>Ploettnerulaceae</taxon>
        <taxon>Oculimacula</taxon>
    </lineage>
</organism>
<protein>
    <submittedName>
        <fullName evidence="1">Uncharacterized protein</fullName>
    </submittedName>
</protein>
<dbReference type="Proteomes" id="UP001595075">
    <property type="component" value="Unassembled WGS sequence"/>
</dbReference>
<dbReference type="EMBL" id="JAZHXI010000006">
    <property type="protein sequence ID" value="KAL2070290.1"/>
    <property type="molecule type" value="Genomic_DNA"/>
</dbReference>
<name>A0ABR4CK45_9HELO</name>
<evidence type="ECO:0000313" key="1">
    <source>
        <dbReference type="EMBL" id="KAL2070290.1"/>
    </source>
</evidence>
<reference evidence="1 2" key="1">
    <citation type="journal article" date="2024" name="Commun. Biol.">
        <title>Comparative genomic analysis of thermophilic fungi reveals convergent evolutionary adaptations and gene losses.</title>
        <authorList>
            <person name="Steindorff A.S."/>
            <person name="Aguilar-Pontes M.V."/>
            <person name="Robinson A.J."/>
            <person name="Andreopoulos B."/>
            <person name="LaButti K."/>
            <person name="Kuo A."/>
            <person name="Mondo S."/>
            <person name="Riley R."/>
            <person name="Otillar R."/>
            <person name="Haridas S."/>
            <person name="Lipzen A."/>
            <person name="Grimwood J."/>
            <person name="Schmutz J."/>
            <person name="Clum A."/>
            <person name="Reid I.D."/>
            <person name="Moisan M.C."/>
            <person name="Butler G."/>
            <person name="Nguyen T.T.M."/>
            <person name="Dewar K."/>
            <person name="Conant G."/>
            <person name="Drula E."/>
            <person name="Henrissat B."/>
            <person name="Hansel C."/>
            <person name="Singer S."/>
            <person name="Hutchinson M.I."/>
            <person name="de Vries R.P."/>
            <person name="Natvig D.O."/>
            <person name="Powell A.J."/>
            <person name="Tsang A."/>
            <person name="Grigoriev I.V."/>
        </authorList>
    </citation>
    <scope>NUCLEOTIDE SEQUENCE [LARGE SCALE GENOMIC DNA]</scope>
    <source>
        <strain evidence="1 2">CBS 494.80</strain>
    </source>
</reference>
<comment type="caution">
    <text evidence="1">The sequence shown here is derived from an EMBL/GenBank/DDBJ whole genome shotgun (WGS) entry which is preliminary data.</text>
</comment>
<evidence type="ECO:0000313" key="2">
    <source>
        <dbReference type="Proteomes" id="UP001595075"/>
    </source>
</evidence>